<gene>
    <name evidence="18" type="ORF">SISNIDRAFT_484819</name>
</gene>
<evidence type="ECO:0000256" key="10">
    <source>
        <dbReference type="ARBA" id="ARBA00022825"/>
    </source>
</evidence>
<dbReference type="Gene3D" id="3.40.50.200">
    <property type="entry name" value="Peptidase S8/S53 domain"/>
    <property type="match status" value="1"/>
</dbReference>
<dbReference type="InterPro" id="IPR015366">
    <property type="entry name" value="S53_propep"/>
</dbReference>
<dbReference type="PROSITE" id="PS51695">
    <property type="entry name" value="SEDOLISIN"/>
    <property type="match status" value="1"/>
</dbReference>
<evidence type="ECO:0000256" key="6">
    <source>
        <dbReference type="ARBA" id="ARBA00022670"/>
    </source>
</evidence>
<dbReference type="PANTHER" id="PTHR14218:SF15">
    <property type="entry name" value="TRIPEPTIDYL-PEPTIDASE 1"/>
    <property type="match status" value="1"/>
</dbReference>
<keyword evidence="12" id="KW-0843">Virulence</keyword>
<comment type="catalytic activity">
    <reaction evidence="1">
        <text>Release of an N-terminal tripeptide from a polypeptide.</text>
        <dbReference type="EC" id="3.4.14.10"/>
    </reaction>
</comment>
<dbReference type="GO" id="GO:0005576">
    <property type="term" value="C:extracellular region"/>
    <property type="evidence" value="ECO:0007669"/>
    <property type="project" value="UniProtKB-SubCell"/>
</dbReference>
<organism evidence="18 19">
    <name type="scientific">Sistotremastrum niveocremeum HHB9708</name>
    <dbReference type="NCBI Taxonomy" id="1314777"/>
    <lineage>
        <taxon>Eukaryota</taxon>
        <taxon>Fungi</taxon>
        <taxon>Dikarya</taxon>
        <taxon>Basidiomycota</taxon>
        <taxon>Agaricomycotina</taxon>
        <taxon>Agaricomycetes</taxon>
        <taxon>Sistotremastrales</taxon>
        <taxon>Sistotremastraceae</taxon>
        <taxon>Sertulicium</taxon>
        <taxon>Sertulicium niveocremeum</taxon>
    </lineage>
</organism>
<dbReference type="STRING" id="1314777.A0A164VZC8"/>
<dbReference type="InterPro" id="IPR050819">
    <property type="entry name" value="Tripeptidyl-peptidase_I"/>
</dbReference>
<comment type="subcellular location">
    <subcellularLocation>
        <location evidence="3">Secreted</location>
        <location evidence="3">Extracellular space</location>
    </subcellularLocation>
</comment>
<dbReference type="SMART" id="SM00944">
    <property type="entry name" value="Pro-kuma_activ"/>
    <property type="match status" value="1"/>
</dbReference>
<feature type="binding site" evidence="15">
    <location>
        <position position="551"/>
    </location>
    <ligand>
        <name>Ca(2+)</name>
        <dbReference type="ChEBI" id="CHEBI:29108"/>
    </ligand>
</feature>
<dbReference type="CDD" id="cd11377">
    <property type="entry name" value="Pro-peptidase_S53"/>
    <property type="match status" value="1"/>
</dbReference>
<dbReference type="GO" id="GO:0004252">
    <property type="term" value="F:serine-type endopeptidase activity"/>
    <property type="evidence" value="ECO:0007669"/>
    <property type="project" value="UniProtKB-UniRule"/>
</dbReference>
<evidence type="ECO:0000256" key="11">
    <source>
        <dbReference type="ARBA" id="ARBA00022837"/>
    </source>
</evidence>
<evidence type="ECO:0000256" key="14">
    <source>
        <dbReference type="ARBA" id="ARBA00023180"/>
    </source>
</evidence>
<comment type="function">
    <text evidence="2">Secreted tripeptidyl-peptidase which degrades proteins at acidic pHs and is involved in virulence.</text>
</comment>
<evidence type="ECO:0000259" key="17">
    <source>
        <dbReference type="PROSITE" id="PS51695"/>
    </source>
</evidence>
<keyword evidence="10 15" id="KW-0720">Serine protease</keyword>
<keyword evidence="11 15" id="KW-0106">Calcium</keyword>
<proteinExistence type="predicted"/>
<dbReference type="InterPro" id="IPR036852">
    <property type="entry name" value="Peptidase_S8/S53_dom_sf"/>
</dbReference>
<accession>A0A164VZC8</accession>
<evidence type="ECO:0000313" key="19">
    <source>
        <dbReference type="Proteomes" id="UP000076722"/>
    </source>
</evidence>
<keyword evidence="9 15" id="KW-0378">Hydrolase</keyword>
<evidence type="ECO:0000256" key="4">
    <source>
        <dbReference type="ARBA" id="ARBA00012462"/>
    </source>
</evidence>
<feature type="binding site" evidence="15">
    <location>
        <position position="571"/>
    </location>
    <ligand>
        <name>Ca(2+)</name>
        <dbReference type="ChEBI" id="CHEBI:29108"/>
    </ligand>
</feature>
<dbReference type="PANTHER" id="PTHR14218">
    <property type="entry name" value="PROTEASE S8 TRIPEPTIDYL PEPTIDASE I CLN2"/>
    <property type="match status" value="1"/>
</dbReference>
<evidence type="ECO:0000256" key="9">
    <source>
        <dbReference type="ARBA" id="ARBA00022801"/>
    </source>
</evidence>
<dbReference type="InterPro" id="IPR030400">
    <property type="entry name" value="Sedolisin_dom"/>
</dbReference>
<evidence type="ECO:0000256" key="16">
    <source>
        <dbReference type="SAM" id="SignalP"/>
    </source>
</evidence>
<dbReference type="OrthoDB" id="409122at2759"/>
<dbReference type="GO" id="GO:0006508">
    <property type="term" value="P:proteolysis"/>
    <property type="evidence" value="ECO:0007669"/>
    <property type="project" value="UniProtKB-KW"/>
</dbReference>
<feature type="active site" description="Charge relay system" evidence="15">
    <location>
        <position position="302"/>
    </location>
</feature>
<feature type="active site" description="Charge relay system" evidence="15">
    <location>
        <position position="298"/>
    </location>
</feature>
<keyword evidence="7 15" id="KW-0479">Metal-binding</keyword>
<dbReference type="AlphaFoldDB" id="A0A164VZC8"/>
<name>A0A164VZC8_9AGAM</name>
<keyword evidence="6 15" id="KW-0645">Protease</keyword>
<dbReference type="CDD" id="cd04056">
    <property type="entry name" value="Peptidases_S53"/>
    <property type="match status" value="1"/>
</dbReference>
<protein>
    <recommendedName>
        <fullName evidence="4">tripeptidyl-peptidase II</fullName>
        <ecNumber evidence="4">3.4.14.10</ecNumber>
    </recommendedName>
</protein>
<keyword evidence="13" id="KW-0865">Zymogen</keyword>
<evidence type="ECO:0000256" key="8">
    <source>
        <dbReference type="ARBA" id="ARBA00022729"/>
    </source>
</evidence>
<evidence type="ECO:0000256" key="3">
    <source>
        <dbReference type="ARBA" id="ARBA00004239"/>
    </source>
</evidence>
<dbReference type="SUPFAM" id="SSF54897">
    <property type="entry name" value="Protease propeptides/inhibitors"/>
    <property type="match status" value="1"/>
</dbReference>
<feature type="chain" id="PRO_5007853923" description="tripeptidyl-peptidase II" evidence="16">
    <location>
        <begin position="19"/>
        <end position="592"/>
    </location>
</feature>
<keyword evidence="5" id="KW-0964">Secreted</keyword>
<dbReference type="EC" id="3.4.14.10" evidence="4"/>
<evidence type="ECO:0000256" key="12">
    <source>
        <dbReference type="ARBA" id="ARBA00023026"/>
    </source>
</evidence>
<feature type="binding site" evidence="15">
    <location>
        <position position="569"/>
    </location>
    <ligand>
        <name>Ca(2+)</name>
        <dbReference type="ChEBI" id="CHEBI:29108"/>
    </ligand>
</feature>
<evidence type="ECO:0000256" key="1">
    <source>
        <dbReference type="ARBA" id="ARBA00001910"/>
    </source>
</evidence>
<dbReference type="Pfam" id="PF00082">
    <property type="entry name" value="Peptidase_S8"/>
    <property type="match status" value="1"/>
</dbReference>
<comment type="cofactor">
    <cofactor evidence="15">
        <name>Ca(2+)</name>
        <dbReference type="ChEBI" id="CHEBI:29108"/>
    </cofactor>
    <text evidence="15">Binds 1 Ca(2+) ion per subunit.</text>
</comment>
<dbReference type="Proteomes" id="UP000076722">
    <property type="component" value="Unassembled WGS sequence"/>
</dbReference>
<keyword evidence="14" id="KW-0325">Glycoprotein</keyword>
<feature type="active site" description="Charge relay system" evidence="15">
    <location>
        <position position="509"/>
    </location>
</feature>
<dbReference type="GO" id="GO:0008240">
    <property type="term" value="F:tripeptidyl-peptidase activity"/>
    <property type="evidence" value="ECO:0007669"/>
    <property type="project" value="UniProtKB-EC"/>
</dbReference>
<feature type="domain" description="Peptidase S53" evidence="17">
    <location>
        <begin position="224"/>
        <end position="591"/>
    </location>
</feature>
<dbReference type="EMBL" id="KV419404">
    <property type="protein sequence ID" value="KZS94609.1"/>
    <property type="molecule type" value="Genomic_DNA"/>
</dbReference>
<keyword evidence="19" id="KW-1185">Reference proteome</keyword>
<dbReference type="InterPro" id="IPR000209">
    <property type="entry name" value="Peptidase_S8/S53_dom"/>
</dbReference>
<dbReference type="FunFam" id="3.40.50.200:FF:000015">
    <property type="entry name" value="Tripeptidyl peptidase A"/>
    <property type="match status" value="1"/>
</dbReference>
<dbReference type="GO" id="GO:0046872">
    <property type="term" value="F:metal ion binding"/>
    <property type="evidence" value="ECO:0007669"/>
    <property type="project" value="UniProtKB-UniRule"/>
</dbReference>
<evidence type="ECO:0000256" key="5">
    <source>
        <dbReference type="ARBA" id="ARBA00022525"/>
    </source>
</evidence>
<dbReference type="SUPFAM" id="SSF52743">
    <property type="entry name" value="Subtilisin-like"/>
    <property type="match status" value="1"/>
</dbReference>
<evidence type="ECO:0000256" key="2">
    <source>
        <dbReference type="ARBA" id="ARBA00002451"/>
    </source>
</evidence>
<evidence type="ECO:0000256" key="7">
    <source>
        <dbReference type="ARBA" id="ARBA00022723"/>
    </source>
</evidence>
<evidence type="ECO:0000256" key="15">
    <source>
        <dbReference type="PROSITE-ProRule" id="PRU01032"/>
    </source>
</evidence>
<sequence length="592" mass="62743">MLWLSLLTAASALRVVVATPIAKFGDFAVKHAWAESPQGWELHSDAPADHILSLRIGLKQSRIEELKAHLLEVSDPFHSRYGQHLSKEEVEDFVKPRPESVELVESWLIAHGIDPESAITRSPAGDWLNLRVPVSLVEKMLDTKYNVFRHRESENLVVRTMSYSLPRELHDHVQVITPTTMFGGLRGMKKTSFLNPKPAPESLIEGTPFAGQAGQAVPTSCNNAVTTSCLQALYGTTNYVPTATANNSIGIAGYLEEFANAADLQTFLKKFRPAAAGATFPVVEINGGLNTQSDPGVEANLDIQTTVGLTFPTPNTYFSTGGSPPFIADSNTPTDTNEPYDQWVAFILAQTHIPGVISTSYGDDEQTVPLDFAESVCNSFAQVGARGTSLLFSSGDDGVGAGNCLTNDGTNKKLFQPNFPASCPFVTTVGGTTKVNPEVAVSFSGGGFSRVFAQPSYQASAVKTFLTALGKTNAGLFNTTGRAYPDVAAQGNNFQIVVGGSIESVGGTSASCPTVSSVIALLNDFRLSNGKSTLGFLNPLLYANPSALNDITSGSNPGCGTNGFTARAGWDPVTGLGSPNFPKLQTVALAAP</sequence>
<dbReference type="Pfam" id="PF09286">
    <property type="entry name" value="Pro-kuma_activ"/>
    <property type="match status" value="1"/>
</dbReference>
<feature type="signal peptide" evidence="16">
    <location>
        <begin position="1"/>
        <end position="18"/>
    </location>
</feature>
<evidence type="ECO:0000313" key="18">
    <source>
        <dbReference type="EMBL" id="KZS94609.1"/>
    </source>
</evidence>
<keyword evidence="8 16" id="KW-0732">Signal</keyword>
<evidence type="ECO:0000256" key="13">
    <source>
        <dbReference type="ARBA" id="ARBA00023145"/>
    </source>
</evidence>
<reference evidence="18 19" key="1">
    <citation type="journal article" date="2016" name="Mol. Biol. Evol.">
        <title>Comparative Genomics of Early-Diverging Mushroom-Forming Fungi Provides Insights into the Origins of Lignocellulose Decay Capabilities.</title>
        <authorList>
            <person name="Nagy L.G."/>
            <person name="Riley R."/>
            <person name="Tritt A."/>
            <person name="Adam C."/>
            <person name="Daum C."/>
            <person name="Floudas D."/>
            <person name="Sun H."/>
            <person name="Yadav J.S."/>
            <person name="Pangilinan J."/>
            <person name="Larsson K.H."/>
            <person name="Matsuura K."/>
            <person name="Barry K."/>
            <person name="Labutti K."/>
            <person name="Kuo R."/>
            <person name="Ohm R.A."/>
            <person name="Bhattacharya S.S."/>
            <person name="Shirouzu T."/>
            <person name="Yoshinaga Y."/>
            <person name="Martin F.M."/>
            <person name="Grigoriev I.V."/>
            <person name="Hibbett D.S."/>
        </authorList>
    </citation>
    <scope>NUCLEOTIDE SEQUENCE [LARGE SCALE GENOMIC DNA]</scope>
    <source>
        <strain evidence="18 19">HHB9708</strain>
    </source>
</reference>
<feature type="binding site" evidence="15">
    <location>
        <position position="550"/>
    </location>
    <ligand>
        <name>Ca(2+)</name>
        <dbReference type="ChEBI" id="CHEBI:29108"/>
    </ligand>
</feature>